<dbReference type="InterPro" id="IPR006655">
    <property type="entry name" value="Mopterin_OxRdtase_prok_CS"/>
</dbReference>
<dbReference type="FunFam" id="3.40.228.10:FF:000004">
    <property type="entry name" value="Dimethyl sulfoxide reductase subunit A"/>
    <property type="match status" value="1"/>
</dbReference>
<dbReference type="Gene3D" id="3.40.50.12440">
    <property type="match status" value="1"/>
</dbReference>
<dbReference type="STRING" id="138119.DSY0357"/>
<keyword evidence="8" id="KW-0411">Iron-sulfur</keyword>
<evidence type="ECO:0000256" key="9">
    <source>
        <dbReference type="SAM" id="SignalP"/>
    </source>
</evidence>
<evidence type="ECO:0000256" key="6">
    <source>
        <dbReference type="ARBA" id="ARBA00023002"/>
    </source>
</evidence>
<dbReference type="InterPro" id="IPR006657">
    <property type="entry name" value="MoPterin_dinucl-bd_dom"/>
</dbReference>
<dbReference type="CDD" id="cd02794">
    <property type="entry name" value="MopB_CT_DmsA-EC"/>
    <property type="match status" value="1"/>
</dbReference>
<dbReference type="InterPro" id="IPR006656">
    <property type="entry name" value="Mopterin_OxRdtase"/>
</dbReference>
<dbReference type="EMBL" id="AP008230">
    <property type="protein sequence ID" value="BAE82146.1"/>
    <property type="molecule type" value="Genomic_DNA"/>
</dbReference>
<evidence type="ECO:0000256" key="7">
    <source>
        <dbReference type="ARBA" id="ARBA00023004"/>
    </source>
</evidence>
<dbReference type="GO" id="GO:0051539">
    <property type="term" value="F:4 iron, 4 sulfur cluster binding"/>
    <property type="evidence" value="ECO:0007669"/>
    <property type="project" value="InterPro"/>
</dbReference>
<dbReference type="HOGENOM" id="CLU_000422_13_3_9"/>
<dbReference type="Pfam" id="PF01568">
    <property type="entry name" value="Molydop_binding"/>
    <property type="match status" value="1"/>
</dbReference>
<feature type="chain" id="PRO_5039668434" evidence="9">
    <location>
        <begin position="31"/>
        <end position="782"/>
    </location>
</feature>
<accession>Q250Z6</accession>
<dbReference type="Pfam" id="PF00384">
    <property type="entry name" value="Molybdopterin"/>
    <property type="match status" value="1"/>
</dbReference>
<dbReference type="GO" id="GO:0030288">
    <property type="term" value="C:outer membrane-bounded periplasmic space"/>
    <property type="evidence" value="ECO:0007669"/>
    <property type="project" value="TreeGrafter"/>
</dbReference>
<proteinExistence type="inferred from homology"/>
<dbReference type="Gene3D" id="3.40.228.10">
    <property type="entry name" value="Dimethylsulfoxide Reductase, domain 2"/>
    <property type="match status" value="1"/>
</dbReference>
<reference evidence="11 12" key="1">
    <citation type="journal article" date="2006" name="J. Bacteriol.">
        <title>Complete genome sequence of the dehalorespiring bacterium Desulfitobacterium hafniense Y51 and comparison with Dehalococcoides ethenogenes 195.</title>
        <authorList>
            <person name="Nonaka H."/>
            <person name="Keresztes G."/>
            <person name="Shinoda Y."/>
            <person name="Ikenaga Y."/>
            <person name="Abe M."/>
            <person name="Naito K."/>
            <person name="Inatomi K."/>
            <person name="Furukawa K."/>
            <person name="Inui M."/>
            <person name="Yukawa H."/>
        </authorList>
    </citation>
    <scope>NUCLEOTIDE SEQUENCE [LARGE SCALE GENOMIC DNA]</scope>
    <source>
        <strain evidence="11 12">Y51</strain>
    </source>
</reference>
<feature type="signal peptide" evidence="9">
    <location>
        <begin position="1"/>
        <end position="30"/>
    </location>
</feature>
<dbReference type="GO" id="GO:0009055">
    <property type="term" value="F:electron transfer activity"/>
    <property type="evidence" value="ECO:0007669"/>
    <property type="project" value="TreeGrafter"/>
</dbReference>
<dbReference type="PANTHER" id="PTHR43742">
    <property type="entry name" value="TRIMETHYLAMINE-N-OXIDE REDUCTASE"/>
    <property type="match status" value="1"/>
</dbReference>
<dbReference type="InterPro" id="IPR011888">
    <property type="entry name" value="Anaer_DMSO_reductase"/>
</dbReference>
<feature type="domain" description="4Fe-4S Mo/W bis-MGD-type" evidence="10">
    <location>
        <begin position="45"/>
        <end position="106"/>
    </location>
</feature>
<dbReference type="GO" id="GO:0043546">
    <property type="term" value="F:molybdopterin cofactor binding"/>
    <property type="evidence" value="ECO:0007669"/>
    <property type="project" value="InterPro"/>
</dbReference>
<evidence type="ECO:0000256" key="5">
    <source>
        <dbReference type="ARBA" id="ARBA00022729"/>
    </source>
</evidence>
<evidence type="ECO:0000256" key="3">
    <source>
        <dbReference type="ARBA" id="ARBA00022505"/>
    </source>
</evidence>
<dbReference type="Gene3D" id="3.40.50.740">
    <property type="match status" value="1"/>
</dbReference>
<dbReference type="PROSITE" id="PS51669">
    <property type="entry name" value="4FE4S_MOW_BIS_MGD"/>
    <property type="match status" value="1"/>
</dbReference>
<dbReference type="SUPFAM" id="SSF50692">
    <property type="entry name" value="ADC-like"/>
    <property type="match status" value="1"/>
</dbReference>
<dbReference type="InterPro" id="IPR050612">
    <property type="entry name" value="Prok_Mopterin_Oxidored"/>
</dbReference>
<evidence type="ECO:0000313" key="12">
    <source>
        <dbReference type="Proteomes" id="UP000001946"/>
    </source>
</evidence>
<keyword evidence="12" id="KW-1185">Reference proteome</keyword>
<dbReference type="GO" id="GO:0009389">
    <property type="term" value="F:dimethyl sulfoxide reductase activity"/>
    <property type="evidence" value="ECO:0007669"/>
    <property type="project" value="InterPro"/>
</dbReference>
<keyword evidence="7" id="KW-0408">Iron</keyword>
<dbReference type="eggNOG" id="COG0243">
    <property type="taxonomic scope" value="Bacteria"/>
</dbReference>
<dbReference type="Pfam" id="PF04879">
    <property type="entry name" value="Molybdop_Fe4S4"/>
    <property type="match status" value="1"/>
</dbReference>
<dbReference type="PROSITE" id="PS51257">
    <property type="entry name" value="PROKAR_LIPOPROTEIN"/>
    <property type="match status" value="1"/>
</dbReference>
<dbReference type="GO" id="GO:0009061">
    <property type="term" value="P:anaerobic respiration"/>
    <property type="evidence" value="ECO:0007669"/>
    <property type="project" value="TreeGrafter"/>
</dbReference>
<dbReference type="SUPFAM" id="SSF53706">
    <property type="entry name" value="Formate dehydrogenase/DMSO reductase, domains 1-3"/>
    <property type="match status" value="1"/>
</dbReference>
<dbReference type="PROSITE" id="PS00932">
    <property type="entry name" value="MOLYBDOPTERIN_PROK_3"/>
    <property type="match status" value="1"/>
</dbReference>
<evidence type="ECO:0000256" key="4">
    <source>
        <dbReference type="ARBA" id="ARBA00022723"/>
    </source>
</evidence>
<dbReference type="GO" id="GO:0030151">
    <property type="term" value="F:molybdenum ion binding"/>
    <property type="evidence" value="ECO:0007669"/>
    <property type="project" value="InterPro"/>
</dbReference>
<comment type="cofactor">
    <cofactor evidence="1">
        <name>Mo-bis(molybdopterin guanine dinucleotide)</name>
        <dbReference type="ChEBI" id="CHEBI:60539"/>
    </cofactor>
</comment>
<dbReference type="EC" id="1.7.99.4" evidence="11"/>
<comment type="similarity">
    <text evidence="2">Belongs to the prokaryotic molybdopterin-containing oxidoreductase family.</text>
</comment>
<keyword evidence="5 9" id="KW-0732">Signal</keyword>
<dbReference type="Proteomes" id="UP000001946">
    <property type="component" value="Chromosome"/>
</dbReference>
<dbReference type="KEGG" id="dsy:DSY0357"/>
<dbReference type="NCBIfam" id="TIGR02166">
    <property type="entry name" value="dmsA_ynfE"/>
    <property type="match status" value="1"/>
</dbReference>
<dbReference type="Gene3D" id="2.40.40.20">
    <property type="match status" value="1"/>
</dbReference>
<keyword evidence="6 11" id="KW-0560">Oxidoreductase</keyword>
<dbReference type="InterPro" id="IPR006311">
    <property type="entry name" value="TAT_signal"/>
</dbReference>
<evidence type="ECO:0000313" key="11">
    <source>
        <dbReference type="EMBL" id="BAE82146.1"/>
    </source>
</evidence>
<dbReference type="CDD" id="cd02770">
    <property type="entry name" value="MopB_DmsA-EC"/>
    <property type="match status" value="1"/>
</dbReference>
<dbReference type="InterPro" id="IPR009010">
    <property type="entry name" value="Asp_de-COase-like_dom_sf"/>
</dbReference>
<dbReference type="AlphaFoldDB" id="Q250Z6"/>
<evidence type="ECO:0000256" key="1">
    <source>
        <dbReference type="ARBA" id="ARBA00001942"/>
    </source>
</evidence>
<dbReference type="SMART" id="SM00926">
    <property type="entry name" value="Molybdop_Fe4S4"/>
    <property type="match status" value="1"/>
</dbReference>
<organism evidence="11 12">
    <name type="scientific">Desulfitobacterium hafniense (strain Y51)</name>
    <dbReference type="NCBI Taxonomy" id="138119"/>
    <lineage>
        <taxon>Bacteria</taxon>
        <taxon>Bacillati</taxon>
        <taxon>Bacillota</taxon>
        <taxon>Clostridia</taxon>
        <taxon>Eubacteriales</taxon>
        <taxon>Desulfitobacteriaceae</taxon>
        <taxon>Desulfitobacterium</taxon>
    </lineage>
</organism>
<gene>
    <name evidence="11" type="primary">dmsA</name>
    <name evidence="11" type="ordered locus">DSY0357</name>
</gene>
<evidence type="ECO:0000256" key="8">
    <source>
        <dbReference type="ARBA" id="ARBA00023014"/>
    </source>
</evidence>
<dbReference type="PANTHER" id="PTHR43742:SF3">
    <property type="entry name" value="DIMETHYL SULFOXIDE REDUCTASE DMSA"/>
    <property type="match status" value="1"/>
</dbReference>
<evidence type="ECO:0000259" key="10">
    <source>
        <dbReference type="PROSITE" id="PS51669"/>
    </source>
</evidence>
<dbReference type="InterPro" id="IPR006963">
    <property type="entry name" value="Mopterin_OxRdtase_4Fe-4S_dom"/>
</dbReference>
<evidence type="ECO:0000256" key="2">
    <source>
        <dbReference type="ARBA" id="ARBA00010312"/>
    </source>
</evidence>
<dbReference type="PROSITE" id="PS51318">
    <property type="entry name" value="TAT"/>
    <property type="match status" value="1"/>
</dbReference>
<name>Q250Z6_DESHY</name>
<keyword evidence="3" id="KW-0500">Molybdenum</keyword>
<keyword evidence="4" id="KW-0479">Metal-binding</keyword>
<protein>
    <submittedName>
        <fullName evidence="11">Putative anaerobic DMSO reductase chain A</fullName>
        <ecNumber evidence="11">1.7.99.4</ecNumber>
    </submittedName>
</protein>
<sequence length="782" mass="86441">MMNLSRRSFLKWSATLGAMGTGLMSLTACSQNASLTGSEAASAGEQIIPTASTQDCGGRCLIKAHVKDGVITRISTRGAYEEDEPGANMKACLRGRSYRKHLYHPDRLKYPMKRVGKRGEGKFEQISWEEAIDTIAKETRRIFDQYGPESRYCNVGTGDTGGVIYRMGLGGRFLSATGGHLPLYNSVSMGNTGTATPYVYGVAATASSLDSLKDTKLVILWGHNTTETIFGASNYYFRQMKNRGCKFICVDPRNSNTAVAFADEWIPLLPTTDNALMDAMAYVIVSENLHDQAFLDQYVQGFDEEHMPEGVPAHESLVSYLFGKKDGVEKTPEWAEAICKVPAETIRRIAREYATTKPAALIQGWGPQRHSCGERTALGATMLASITGNVGVLGGWAGGYIGLSRKGCVGLPDVPNPYPGAIPTLSWVDAIECPEKVTPAEGLLGVDKLNSPIKMLLNLAGDFIANQNPDINRTIRVLEDESLVEFIVVSDLFMTPSARYADILLPGNTFFERYNIGATWNNGDYFILSQKIVDNYYESRSEYDWLAEVADKLGAKDVFTGGKTEEEWVRWIVDETRAKYPETLSWEELEKVGISKFHYDGPRVAFQDQIEDPVNNPFPTPSGKIELFSKTLYDMHNPEIPAIPVYVPAWEGPEDELTEKYPLQLIGWKTKARDNSTFYNNPWLQQAMVQEVWINPMDAKPRNIVTGDRVKVFNDRGTTMLQARVTSRVIPGVIAAPTGSWFTPDGKGGCTNGNLNVLTTLRKTALSHGNTQHTSLVEISKL</sequence>